<comment type="similarity">
    <text evidence="1">Belongs to the metallo-beta-lactamase superfamily. Class-B beta-lactamase family.</text>
</comment>
<keyword evidence="5" id="KW-1185">Reference proteome</keyword>
<reference evidence="4 5" key="1">
    <citation type="submission" date="2021-05" db="EMBL/GenBank/DDBJ databases">
        <title>The draft genome of Geobacter luticola JCM 17780.</title>
        <authorList>
            <person name="Xu Z."/>
            <person name="Masuda Y."/>
            <person name="Itoh H."/>
            <person name="Senoo K."/>
        </authorList>
    </citation>
    <scope>NUCLEOTIDE SEQUENCE [LARGE SCALE GENOMIC DNA]</scope>
    <source>
        <strain evidence="4 5">JCM 17780</strain>
    </source>
</reference>
<comment type="caution">
    <text evidence="4">The sequence shown here is derived from an EMBL/GenBank/DDBJ whole genome shotgun (WGS) entry which is preliminary data.</text>
</comment>
<sequence length="282" mass="31241">MHRLFSVVILCTVLLSLSRPAAAANYQVEKVADGVYAAIAVPGGKAASNAMIIITKYQVLLAGAHFVPEGIKELLSEIARLTPLPLRYVLLTHHHKGFNFIDFDLPKNAEIVTSWQTWQSLKNEYRELPNPVTFFDTGLTLQRTGVTIVLSNTGLGHSEGDVFVYMPGPGVLFTSDLVYNGVIGYMGDGHLREWSSILEMLGSLGARTVIPGLGKVTDGAGIERFTRFYREFTTEVLRYVEKGATLAKVKKDFRLAAYEHLPGYKAFIDVNLERAYLELSEK</sequence>
<dbReference type="InterPro" id="IPR001279">
    <property type="entry name" value="Metallo-B-lactamas"/>
</dbReference>
<evidence type="ECO:0000313" key="4">
    <source>
        <dbReference type="EMBL" id="MBT0654488.1"/>
    </source>
</evidence>
<dbReference type="SUPFAM" id="SSF56281">
    <property type="entry name" value="Metallo-hydrolase/oxidoreductase"/>
    <property type="match status" value="1"/>
</dbReference>
<proteinExistence type="inferred from homology"/>
<protein>
    <submittedName>
        <fullName evidence="4">MBL fold metallo-hydrolase</fullName>
    </submittedName>
</protein>
<evidence type="ECO:0000256" key="2">
    <source>
        <dbReference type="SAM" id="SignalP"/>
    </source>
</evidence>
<dbReference type="InterPro" id="IPR036866">
    <property type="entry name" value="RibonucZ/Hydroxyglut_hydro"/>
</dbReference>
<evidence type="ECO:0000313" key="5">
    <source>
        <dbReference type="Proteomes" id="UP000756860"/>
    </source>
</evidence>
<dbReference type="Gene3D" id="3.60.15.10">
    <property type="entry name" value="Ribonuclease Z/Hydroxyacylglutathione hydrolase-like"/>
    <property type="match status" value="1"/>
</dbReference>
<evidence type="ECO:0000256" key="1">
    <source>
        <dbReference type="ARBA" id="ARBA00005250"/>
    </source>
</evidence>
<dbReference type="EMBL" id="JAHCVK010000011">
    <property type="protein sequence ID" value="MBT0654488.1"/>
    <property type="molecule type" value="Genomic_DNA"/>
</dbReference>
<accession>A0ABS5SGJ7</accession>
<feature type="chain" id="PRO_5046660548" evidence="2">
    <location>
        <begin position="24"/>
        <end position="282"/>
    </location>
</feature>
<gene>
    <name evidence="4" type="ORF">KI810_15665</name>
</gene>
<feature type="signal peptide" evidence="2">
    <location>
        <begin position="1"/>
        <end position="23"/>
    </location>
</feature>
<dbReference type="SMART" id="SM00849">
    <property type="entry name" value="Lactamase_B"/>
    <property type="match status" value="1"/>
</dbReference>
<organism evidence="4 5">
    <name type="scientific">Geomobilimonas luticola</name>
    <dbReference type="NCBI Taxonomy" id="1114878"/>
    <lineage>
        <taxon>Bacteria</taxon>
        <taxon>Pseudomonadati</taxon>
        <taxon>Thermodesulfobacteriota</taxon>
        <taxon>Desulfuromonadia</taxon>
        <taxon>Geobacterales</taxon>
        <taxon>Geobacteraceae</taxon>
        <taxon>Geomobilimonas</taxon>
    </lineage>
</organism>
<dbReference type="Proteomes" id="UP000756860">
    <property type="component" value="Unassembled WGS sequence"/>
</dbReference>
<dbReference type="InterPro" id="IPR050855">
    <property type="entry name" value="NDM-1-like"/>
</dbReference>
<dbReference type="RefSeq" id="WP_214176497.1">
    <property type="nucleotide sequence ID" value="NZ_JAHCVK010000011.1"/>
</dbReference>
<dbReference type="Pfam" id="PF00753">
    <property type="entry name" value="Lactamase_B"/>
    <property type="match status" value="1"/>
</dbReference>
<evidence type="ECO:0000259" key="3">
    <source>
        <dbReference type="SMART" id="SM00849"/>
    </source>
</evidence>
<name>A0ABS5SGJ7_9BACT</name>
<dbReference type="PANTHER" id="PTHR42951:SF4">
    <property type="entry name" value="ACYL-COENZYME A THIOESTERASE MBLAC2"/>
    <property type="match status" value="1"/>
</dbReference>
<keyword evidence="2" id="KW-0732">Signal</keyword>
<feature type="domain" description="Metallo-beta-lactamase" evidence="3">
    <location>
        <begin position="47"/>
        <end position="213"/>
    </location>
</feature>
<dbReference type="PANTHER" id="PTHR42951">
    <property type="entry name" value="METALLO-BETA-LACTAMASE DOMAIN-CONTAINING"/>
    <property type="match status" value="1"/>
</dbReference>